<evidence type="ECO:0000256" key="4">
    <source>
        <dbReference type="ARBA" id="ARBA00022723"/>
    </source>
</evidence>
<keyword evidence="4" id="KW-0479">Metal-binding</keyword>
<evidence type="ECO:0000259" key="15">
    <source>
        <dbReference type="PROSITE" id="PS51258"/>
    </source>
</evidence>
<evidence type="ECO:0000313" key="17">
    <source>
        <dbReference type="EMBL" id="ERL84569.1"/>
    </source>
</evidence>
<evidence type="ECO:0000256" key="12">
    <source>
        <dbReference type="SAM" id="MobiDB-lite"/>
    </source>
</evidence>
<dbReference type="PROSITE" id="PS50004">
    <property type="entry name" value="C2"/>
    <property type="match status" value="1"/>
</dbReference>
<dbReference type="Pfam" id="PF06292">
    <property type="entry name" value="MUN"/>
    <property type="match status" value="1"/>
</dbReference>
<dbReference type="FunFam" id="2.30.29.30:FF:000007">
    <property type="entry name" value="Calcium-dependent secretion activator 2 isoform B"/>
    <property type="match status" value="1"/>
</dbReference>
<dbReference type="InterPro" id="IPR057457">
    <property type="entry name" value="CAPS_C2"/>
</dbReference>
<feature type="region of interest" description="Disordered" evidence="12">
    <location>
        <begin position="1266"/>
        <end position="1292"/>
    </location>
</feature>
<evidence type="ECO:0000256" key="2">
    <source>
        <dbReference type="ARBA" id="ARBA00022448"/>
    </source>
</evidence>
<dbReference type="FunFam" id="1.10.357.50:FF:000002">
    <property type="entry name" value="calcium-dependent secretion activator 2 isoform X7"/>
    <property type="match status" value="1"/>
</dbReference>
<dbReference type="PANTHER" id="PTHR12166:SF8">
    <property type="entry name" value="CALCIUM-DEPENDENT SECRETION ACTIVATOR"/>
    <property type="match status" value="1"/>
</dbReference>
<dbReference type="PROSITE" id="PS50003">
    <property type="entry name" value="PH_DOMAIN"/>
    <property type="match status" value="1"/>
</dbReference>
<evidence type="ECO:0000313" key="18">
    <source>
        <dbReference type="Proteomes" id="UP000030742"/>
    </source>
</evidence>
<dbReference type="InterPro" id="IPR033227">
    <property type="entry name" value="CAPS"/>
</dbReference>
<feature type="region of interest" description="Disordered" evidence="12">
    <location>
        <begin position="1"/>
        <end position="120"/>
    </location>
</feature>
<dbReference type="PROSITE" id="PS51258">
    <property type="entry name" value="MHD1"/>
    <property type="match status" value="1"/>
</dbReference>
<dbReference type="InterPro" id="IPR014770">
    <property type="entry name" value="Munc13_1"/>
</dbReference>
<feature type="domain" description="MHD1" evidence="15">
    <location>
        <begin position="912"/>
        <end position="1043"/>
    </location>
</feature>
<dbReference type="GO" id="GO:0098793">
    <property type="term" value="C:presynapse"/>
    <property type="evidence" value="ECO:0007669"/>
    <property type="project" value="GOC"/>
</dbReference>
<evidence type="ECO:0008006" key="19">
    <source>
        <dbReference type="Google" id="ProtNLM"/>
    </source>
</evidence>
<feature type="compositionally biased region" description="Acidic residues" evidence="12">
    <location>
        <begin position="1"/>
        <end position="13"/>
    </location>
</feature>
<evidence type="ECO:0000259" key="13">
    <source>
        <dbReference type="PROSITE" id="PS50003"/>
    </source>
</evidence>
<feature type="domain" description="PH" evidence="13">
    <location>
        <begin position="554"/>
        <end position="657"/>
    </location>
</feature>
<dbReference type="GO" id="GO:0030659">
    <property type="term" value="C:cytoplasmic vesicle membrane"/>
    <property type="evidence" value="ECO:0007669"/>
    <property type="project" value="UniProtKB-SubCell"/>
</dbReference>
<keyword evidence="2" id="KW-0813">Transport</keyword>
<keyword evidence="3" id="KW-0268">Exocytosis</keyword>
<dbReference type="InterPro" id="IPR000008">
    <property type="entry name" value="C2_dom"/>
</dbReference>
<dbReference type="Pfam" id="PF00169">
    <property type="entry name" value="PH"/>
    <property type="match status" value="1"/>
</dbReference>
<comment type="subcellular location">
    <subcellularLocation>
        <location evidence="1">Cytoplasmic vesicle membrane</location>
    </subcellularLocation>
    <subcellularLocation>
        <location evidence="11">Synapse</location>
    </subcellularLocation>
</comment>
<reference evidence="16 18" key="1">
    <citation type="journal article" date="2013" name="Genome Biol.">
        <title>Draft genome of the mountain pine beetle, Dendroctonus ponderosae Hopkins, a major forest pest.</title>
        <authorList>
            <person name="Keeling C.I."/>
            <person name="Yuen M.M."/>
            <person name="Liao N.Y."/>
            <person name="Docking T.R."/>
            <person name="Chan S.K."/>
            <person name="Taylor G.A."/>
            <person name="Palmquist D.L."/>
            <person name="Jackman S.D."/>
            <person name="Nguyen A."/>
            <person name="Li M."/>
            <person name="Henderson H."/>
            <person name="Janes J.K."/>
            <person name="Zhao Y."/>
            <person name="Pandoh P."/>
            <person name="Moore R."/>
            <person name="Sperling F.A."/>
            <person name="Huber D.P."/>
            <person name="Birol I."/>
            <person name="Jones S.J."/>
            <person name="Bohlmann J."/>
        </authorList>
    </citation>
    <scope>NUCLEOTIDE SEQUENCE</scope>
</reference>
<evidence type="ECO:0000256" key="11">
    <source>
        <dbReference type="ARBA" id="ARBA00034103"/>
    </source>
</evidence>
<keyword evidence="7" id="KW-0770">Synapse</keyword>
<feature type="domain" description="C2" evidence="14">
    <location>
        <begin position="414"/>
        <end position="528"/>
    </location>
</feature>
<evidence type="ECO:0000256" key="9">
    <source>
        <dbReference type="ARBA" id="ARBA00023136"/>
    </source>
</evidence>
<feature type="compositionally biased region" description="Basic and acidic residues" evidence="12">
    <location>
        <begin position="103"/>
        <end position="120"/>
    </location>
</feature>
<evidence type="ECO:0000256" key="6">
    <source>
        <dbReference type="ARBA" id="ARBA00022927"/>
    </source>
</evidence>
<evidence type="ECO:0000256" key="1">
    <source>
        <dbReference type="ARBA" id="ARBA00004156"/>
    </source>
</evidence>
<dbReference type="Proteomes" id="UP000030742">
    <property type="component" value="Unassembled WGS sequence"/>
</dbReference>
<evidence type="ECO:0000256" key="5">
    <source>
        <dbReference type="ARBA" id="ARBA00022837"/>
    </source>
</evidence>
<dbReference type="GO" id="GO:0015031">
    <property type="term" value="P:protein transport"/>
    <property type="evidence" value="ECO:0007669"/>
    <property type="project" value="UniProtKB-KW"/>
</dbReference>
<gene>
    <name evidence="17" type="ORF">D910_01998</name>
    <name evidence="16" type="ORF">YQE_09318</name>
</gene>
<dbReference type="OMA" id="FAFCATH"/>
<dbReference type="InterPro" id="IPR010439">
    <property type="entry name" value="MUN_dom"/>
</dbReference>
<evidence type="ECO:0000313" key="16">
    <source>
        <dbReference type="EMBL" id="ENN74348.1"/>
    </source>
</evidence>
<feature type="non-terminal residue" evidence="16">
    <location>
        <position position="1"/>
    </location>
</feature>
<dbReference type="InterPro" id="IPR011993">
    <property type="entry name" value="PH-like_dom_sf"/>
</dbReference>
<evidence type="ECO:0000256" key="3">
    <source>
        <dbReference type="ARBA" id="ARBA00022483"/>
    </source>
</evidence>
<dbReference type="Pfam" id="PF25341">
    <property type="entry name" value="C2_CAPS"/>
    <property type="match status" value="1"/>
</dbReference>
<keyword evidence="5" id="KW-0106">Calcium</keyword>
<dbReference type="PANTHER" id="PTHR12166">
    <property type="entry name" value="CALCIUM-DEPENDENT SECRETION ACTIVATOR"/>
    <property type="match status" value="1"/>
</dbReference>
<dbReference type="SMART" id="SM00233">
    <property type="entry name" value="PH"/>
    <property type="match status" value="1"/>
</dbReference>
<protein>
    <recommendedName>
        <fullName evidence="19">Calcium-dependent secretion activator</fullName>
    </recommendedName>
</protein>
<dbReference type="GO" id="GO:1990504">
    <property type="term" value="P:dense core granule exocytosis"/>
    <property type="evidence" value="ECO:0007669"/>
    <property type="project" value="InterPro"/>
</dbReference>
<dbReference type="OrthoDB" id="10063282at2759"/>
<dbReference type="CDD" id="cd01234">
    <property type="entry name" value="PH_CADPS"/>
    <property type="match status" value="1"/>
</dbReference>
<evidence type="ECO:0000256" key="8">
    <source>
        <dbReference type="ARBA" id="ARBA00023121"/>
    </source>
</evidence>
<proteinExistence type="predicted"/>
<dbReference type="STRING" id="77166.N6T9E0"/>
<evidence type="ECO:0000256" key="7">
    <source>
        <dbReference type="ARBA" id="ARBA00023018"/>
    </source>
</evidence>
<keyword evidence="8" id="KW-0446">Lipid-binding</keyword>
<dbReference type="HOGENOM" id="CLU_007068_0_0_1"/>
<dbReference type="Gene3D" id="1.10.357.50">
    <property type="match status" value="1"/>
</dbReference>
<dbReference type="GO" id="GO:0046872">
    <property type="term" value="F:metal ion binding"/>
    <property type="evidence" value="ECO:0007669"/>
    <property type="project" value="UniProtKB-KW"/>
</dbReference>
<name>N6T9E0_DENPD</name>
<evidence type="ECO:0000259" key="14">
    <source>
        <dbReference type="PROSITE" id="PS50004"/>
    </source>
</evidence>
<feature type="compositionally biased region" description="Polar residues" evidence="12">
    <location>
        <begin position="66"/>
        <end position="102"/>
    </location>
</feature>
<sequence length="1326" mass="151002">MIDPSSSEEDSDEEHGSGHHVGHHPPTHHAHHQTHQHAAEASPYHSHGSDGSGVLEIPNNAAALQRSLSPSSAVSVETHSIGSSSRANSLPRPTSPSPSVASEKTEVDIQEKHEREEEERKKRIQLYVFVSRCIAYPFNSKPAVEGFKRLHKVTRHQLDAIVNRFQGETQIMADEAFQNAIQNYFDVFLKSDRVEKMVHLGAWTQSDFREVFRSNIEKRVRSLPEMEGLSKETVFTSWMAKFDCILKVQDDEHKRPRTQVHNQDSATSKEHTFDMFQQILGVKKFEHQLLYNALMLESADEQAAAIRRELDGRMQKVAEMEKNRKLFPKFLLKEMELLYVEEQKAAINLLMTNLESLPVSKGSTDSKYGLQKLKRYNHRLHNHNNPYNVKHLLMNYVTSFRSQGSLVKLEGDSADSDTMLTLTKMDVVLTFQLEVIVMEVRGLKSLQPNRIVYCTMEVESGEKLQTDQAEASKPMWDTQGDFCTTHPLPIVKVKLFTENPGMLALEDKELGKVTLRPTPVSSKAPEWHKMIVPKNLPDQDLRIKVACRMDKPLNMKHCGYLYALGKSVWKKWKKRYYVLVQVSQYTFAMCSYKEKKSEPSEMMQLDGYTVDYIEASSDLEGGRFFFNAVREGDSIIFASDDENECHLWVMAMYRATGQSHKPTPPITLQDKNSTISKIQGDADKARKHGMEDFISADPCQFDHAVLFRLLQSLTLEYRLADMYCSLGWFSSAQIFVLDEYCARYGVRGCYRHLMYLSDLLDKADKNYMIDPTLIHFSYAFCSSYVQGNLYTFPFGRPEGALKATIALLERVLMHDSAATNTASDEVRAVIKKCLETAALVNYTKLSEETKIEEDLRGETMVSPSKKLDDLIHLAELCVDLLQQNEEHYAEAFAWFSDLLVEHAEIFWSLFAVDMDRVLAEQPADTWDSFPLFQILNDYLRADDNLKNGRFHQHLRDTFAPLVVRYVDLMESSIAQSIHKGFEKERWEIKGNGCATSEDLFWKLDALQSFIRDLHWPDTEFRQHLEQRLKLMACDMIESCIQRTEAAFHQWLKKSVTFLSTDYILPSEMCAMVNVILDAKNQSFKLCAVDGIDLHQYHTKIDDQIDKTLANMNQGMLSKLMSVLEATLSKLSRYDEGSLIGSILSFTNVSGSGKDVGQSYVNFLRNSMEQIRGKVTDELWILNFFEQWYTAQMNIICNWLSERLDHTLHPYQCTCLAHIIKKIYSDFELHGVTDDKLNSKAYQTIAQRMQTEEATCALTLGQTEGALEMGEDDSTESRSKSLMGSLGGEEGNPLSNVGNMVAGRVSNFLGKGIGGIGSKLGGGSSWF</sequence>
<dbReference type="SUPFAM" id="SSF50729">
    <property type="entry name" value="PH domain-like"/>
    <property type="match status" value="1"/>
</dbReference>
<keyword evidence="9" id="KW-0472">Membrane</keyword>
<dbReference type="GO" id="GO:0008289">
    <property type="term" value="F:lipid binding"/>
    <property type="evidence" value="ECO:0007669"/>
    <property type="project" value="UniProtKB-KW"/>
</dbReference>
<dbReference type="SMART" id="SM01145">
    <property type="entry name" value="DUF1041"/>
    <property type="match status" value="1"/>
</dbReference>
<feature type="compositionally biased region" description="Basic residues" evidence="12">
    <location>
        <begin position="18"/>
        <end position="35"/>
    </location>
</feature>
<dbReference type="EMBL" id="KB631602">
    <property type="protein sequence ID" value="ERL84569.1"/>
    <property type="molecule type" value="Genomic_DNA"/>
</dbReference>
<dbReference type="GO" id="GO:0016079">
    <property type="term" value="P:synaptic vesicle exocytosis"/>
    <property type="evidence" value="ECO:0007669"/>
    <property type="project" value="InterPro"/>
</dbReference>
<accession>N6T9E0</accession>
<dbReference type="InterPro" id="IPR001849">
    <property type="entry name" value="PH_domain"/>
</dbReference>
<evidence type="ECO:0000256" key="10">
    <source>
        <dbReference type="ARBA" id="ARBA00023329"/>
    </source>
</evidence>
<dbReference type="EMBL" id="KB741077">
    <property type="protein sequence ID" value="ENN74348.1"/>
    <property type="molecule type" value="Genomic_DNA"/>
</dbReference>
<keyword evidence="10" id="KW-0968">Cytoplasmic vesicle</keyword>
<organism evidence="16">
    <name type="scientific">Dendroctonus ponderosae</name>
    <name type="common">Mountain pine beetle</name>
    <dbReference type="NCBI Taxonomy" id="77166"/>
    <lineage>
        <taxon>Eukaryota</taxon>
        <taxon>Metazoa</taxon>
        <taxon>Ecdysozoa</taxon>
        <taxon>Arthropoda</taxon>
        <taxon>Hexapoda</taxon>
        <taxon>Insecta</taxon>
        <taxon>Pterygota</taxon>
        <taxon>Neoptera</taxon>
        <taxon>Endopterygota</taxon>
        <taxon>Coleoptera</taxon>
        <taxon>Polyphaga</taxon>
        <taxon>Cucujiformia</taxon>
        <taxon>Curculionidae</taxon>
        <taxon>Scolytinae</taxon>
        <taxon>Dendroctonus</taxon>
    </lineage>
</organism>
<dbReference type="Gene3D" id="2.30.29.30">
    <property type="entry name" value="Pleckstrin-homology domain (PH domain)/Phosphotyrosine-binding domain (PTB)"/>
    <property type="match status" value="1"/>
</dbReference>
<keyword evidence="6" id="KW-0653">Protein transport</keyword>